<keyword evidence="2" id="KW-1185">Reference proteome</keyword>
<comment type="caution">
    <text evidence="1">The sequence shown here is derived from an EMBL/GenBank/DDBJ whole genome shotgun (WGS) entry which is preliminary data.</text>
</comment>
<name>A0A367Y8I0_9MICO</name>
<protein>
    <submittedName>
        <fullName evidence="1">DUF3515 family protein</fullName>
    </submittedName>
</protein>
<proteinExistence type="predicted"/>
<reference evidence="1 2" key="1">
    <citation type="submission" date="2018-07" db="EMBL/GenBank/DDBJ databases">
        <title>Microbacterium endoborsara sp. nov., a novel actinobacterium isolated from Borszczowia aralocaspica.</title>
        <authorList>
            <person name="An D."/>
        </authorList>
    </citation>
    <scope>NUCLEOTIDE SEQUENCE [LARGE SCALE GENOMIC DNA]</scope>
    <source>
        <strain evidence="1 2">C1.15228</strain>
    </source>
</reference>
<dbReference type="Proteomes" id="UP000253508">
    <property type="component" value="Unassembled WGS sequence"/>
</dbReference>
<accession>A0A367Y8I0</accession>
<sequence length="140" mass="14602">MEPAADANDPLCAEVSVRLPDTIDGLKRSWTDAQATAAWGDPSTVLFSCGLESPAASTLQCVTFGGVDWLVDDTDYPMLRMTTFGRTPAAQAYVDTSKISGDQALDALKLAVGTLPVTGQCTTVSEATPDGDDAPETATE</sequence>
<dbReference type="AlphaFoldDB" id="A0A367Y8I0"/>
<gene>
    <name evidence="1" type="ORF">DTO57_04600</name>
</gene>
<evidence type="ECO:0000313" key="1">
    <source>
        <dbReference type="EMBL" id="RCK62183.1"/>
    </source>
</evidence>
<dbReference type="OrthoDB" id="4331648at2"/>
<dbReference type="EMBL" id="QORO01000001">
    <property type="protein sequence ID" value="RCK62183.1"/>
    <property type="molecule type" value="Genomic_DNA"/>
</dbReference>
<evidence type="ECO:0000313" key="2">
    <source>
        <dbReference type="Proteomes" id="UP000253508"/>
    </source>
</evidence>
<dbReference type="Pfam" id="PF12028">
    <property type="entry name" value="DUF3515"/>
    <property type="match status" value="1"/>
</dbReference>
<organism evidence="1 2">
    <name type="scientific">Microbacterium sorbitolivorans</name>
    <dbReference type="NCBI Taxonomy" id="1867410"/>
    <lineage>
        <taxon>Bacteria</taxon>
        <taxon>Bacillati</taxon>
        <taxon>Actinomycetota</taxon>
        <taxon>Actinomycetes</taxon>
        <taxon>Micrococcales</taxon>
        <taxon>Microbacteriaceae</taxon>
        <taxon>Microbacterium</taxon>
    </lineage>
</organism>
<dbReference type="InterPro" id="IPR021903">
    <property type="entry name" value="DUF3515"/>
</dbReference>